<evidence type="ECO:0000313" key="3">
    <source>
        <dbReference type="Proteomes" id="UP000007813"/>
    </source>
</evidence>
<organism evidence="2 3">
    <name type="scientific">Halogranum salarium B-1</name>
    <dbReference type="NCBI Taxonomy" id="1210908"/>
    <lineage>
        <taxon>Archaea</taxon>
        <taxon>Methanobacteriati</taxon>
        <taxon>Methanobacteriota</taxon>
        <taxon>Stenosarchaea group</taxon>
        <taxon>Halobacteria</taxon>
        <taxon>Halobacteriales</taxon>
        <taxon>Haloferacaceae</taxon>
    </lineage>
</organism>
<name>J3A1E7_9EURY</name>
<proteinExistence type="predicted"/>
<dbReference type="Proteomes" id="UP000007813">
    <property type="component" value="Unassembled WGS sequence"/>
</dbReference>
<sequence length="40" mass="4319">MSPIDTCSARLGSVGRRRARDQVTLTSAETQVPPVPTHAR</sequence>
<reference evidence="2 3" key="1">
    <citation type="journal article" date="2012" name="J. Bacteriol.">
        <title>Draft Genome Sequence of the Extremely Halophilic Archaeon Halogranum salarium B-1T.</title>
        <authorList>
            <person name="Kim K.K."/>
            <person name="Lee K.C."/>
            <person name="Lee J.S."/>
        </authorList>
    </citation>
    <scope>NUCLEOTIDE SEQUENCE [LARGE SCALE GENOMIC DNA]</scope>
    <source>
        <strain evidence="2 3">B-1</strain>
    </source>
</reference>
<accession>J3A1E7</accession>
<evidence type="ECO:0000256" key="1">
    <source>
        <dbReference type="SAM" id="MobiDB-lite"/>
    </source>
</evidence>
<dbReference type="EMBL" id="ALJD01000006">
    <property type="protein sequence ID" value="EJN59138.1"/>
    <property type="molecule type" value="Genomic_DNA"/>
</dbReference>
<comment type="caution">
    <text evidence="2">The sequence shown here is derived from an EMBL/GenBank/DDBJ whole genome shotgun (WGS) entry which is preliminary data.</text>
</comment>
<dbReference type="AlphaFoldDB" id="J3A1E7"/>
<gene>
    <name evidence="2" type="ORF">HSB1_25590</name>
</gene>
<evidence type="ECO:0000313" key="2">
    <source>
        <dbReference type="EMBL" id="EJN59138.1"/>
    </source>
</evidence>
<protein>
    <submittedName>
        <fullName evidence="2">Uncharacterized protein</fullName>
    </submittedName>
</protein>
<feature type="region of interest" description="Disordered" evidence="1">
    <location>
        <begin position="1"/>
        <end position="40"/>
    </location>
</feature>